<sequence>MFMLMQVAVVVKFYARLDHRLIHLRRRRKRRAAKNQDHNLLSTFLESYKLPKGNRTRMTICTYNARTLASEAAIEDLMVQAGKIKIEKVLDEGQPCEQAGFRKGFSRIHHIHTVSKLIKEYKMPLCLSFIDLKKAFYSAETEAVMEALDNQGVHTQYMKVLRAWYSNFTTIVSPFYKNIIVDVKIGIQQGDTISAKIFTAAIGKL</sequence>
<evidence type="ECO:0000313" key="2">
    <source>
        <dbReference type="Proteomes" id="UP001303046"/>
    </source>
</evidence>
<dbReference type="Proteomes" id="UP001303046">
    <property type="component" value="Unassembled WGS sequence"/>
</dbReference>
<dbReference type="EMBL" id="JAVFWL010000003">
    <property type="protein sequence ID" value="KAK6743922.1"/>
    <property type="molecule type" value="Genomic_DNA"/>
</dbReference>
<comment type="caution">
    <text evidence="1">The sequence shown here is derived from an EMBL/GenBank/DDBJ whole genome shotgun (WGS) entry which is preliminary data.</text>
</comment>
<proteinExistence type="predicted"/>
<evidence type="ECO:0000313" key="1">
    <source>
        <dbReference type="EMBL" id="KAK6743922.1"/>
    </source>
</evidence>
<gene>
    <name evidence="1" type="primary">Necator_chrIII.g11688</name>
    <name evidence="1" type="ORF">RB195_010923</name>
</gene>
<reference evidence="1 2" key="1">
    <citation type="submission" date="2023-08" db="EMBL/GenBank/DDBJ databases">
        <title>A Necator americanus chromosomal reference genome.</title>
        <authorList>
            <person name="Ilik V."/>
            <person name="Petrzelkova K.J."/>
            <person name="Pardy F."/>
            <person name="Fuh T."/>
            <person name="Niatou-Singa F.S."/>
            <person name="Gouil Q."/>
            <person name="Baker L."/>
            <person name="Ritchie M.E."/>
            <person name="Jex A.R."/>
            <person name="Gazzola D."/>
            <person name="Li H."/>
            <person name="Toshio Fujiwara R."/>
            <person name="Zhan B."/>
            <person name="Aroian R.V."/>
            <person name="Pafco B."/>
            <person name="Schwarz E.M."/>
        </authorList>
    </citation>
    <scope>NUCLEOTIDE SEQUENCE [LARGE SCALE GENOMIC DNA]</scope>
    <source>
        <strain evidence="1 2">Aroian</strain>
        <tissue evidence="1">Whole animal</tissue>
    </source>
</reference>
<organism evidence="1 2">
    <name type="scientific">Necator americanus</name>
    <name type="common">Human hookworm</name>
    <dbReference type="NCBI Taxonomy" id="51031"/>
    <lineage>
        <taxon>Eukaryota</taxon>
        <taxon>Metazoa</taxon>
        <taxon>Ecdysozoa</taxon>
        <taxon>Nematoda</taxon>
        <taxon>Chromadorea</taxon>
        <taxon>Rhabditida</taxon>
        <taxon>Rhabditina</taxon>
        <taxon>Rhabditomorpha</taxon>
        <taxon>Strongyloidea</taxon>
        <taxon>Ancylostomatidae</taxon>
        <taxon>Bunostominae</taxon>
        <taxon>Necator</taxon>
    </lineage>
</organism>
<accession>A0ABR1D129</accession>
<name>A0ABR1D129_NECAM</name>
<protein>
    <recommendedName>
        <fullName evidence="3">Reverse transcriptase domain-containing protein</fullName>
    </recommendedName>
</protein>
<keyword evidence="2" id="KW-1185">Reference proteome</keyword>
<evidence type="ECO:0008006" key="3">
    <source>
        <dbReference type="Google" id="ProtNLM"/>
    </source>
</evidence>